<proteinExistence type="predicted"/>
<accession>A0A4S8YFZ2</accession>
<name>A0A4S8YFZ2_AURPU</name>
<dbReference type="EMBL" id="QZAL01000013">
    <property type="protein sequence ID" value="THW49510.1"/>
    <property type="molecule type" value="Genomic_DNA"/>
</dbReference>
<evidence type="ECO:0000313" key="4">
    <source>
        <dbReference type="Proteomes" id="UP000310687"/>
    </source>
</evidence>
<organism evidence="3 4">
    <name type="scientific">Aureobasidium pullulans</name>
    <name type="common">Black yeast</name>
    <name type="synonym">Pullularia pullulans</name>
    <dbReference type="NCBI Taxonomy" id="5580"/>
    <lineage>
        <taxon>Eukaryota</taxon>
        <taxon>Fungi</taxon>
        <taxon>Dikarya</taxon>
        <taxon>Ascomycota</taxon>
        <taxon>Pezizomycotina</taxon>
        <taxon>Dothideomycetes</taxon>
        <taxon>Dothideomycetidae</taxon>
        <taxon>Dothideales</taxon>
        <taxon>Saccotheciaceae</taxon>
        <taxon>Aureobasidium</taxon>
    </lineage>
</organism>
<keyword evidence="2" id="KW-0732">Signal</keyword>
<evidence type="ECO:0000313" key="3">
    <source>
        <dbReference type="EMBL" id="THW49510.1"/>
    </source>
</evidence>
<feature type="signal peptide" evidence="2">
    <location>
        <begin position="1"/>
        <end position="24"/>
    </location>
</feature>
<comment type="caution">
    <text evidence="3">The sequence shown here is derived from an EMBL/GenBank/DDBJ whole genome shotgun (WGS) entry which is preliminary data.</text>
</comment>
<evidence type="ECO:0000256" key="2">
    <source>
        <dbReference type="SAM" id="SignalP"/>
    </source>
</evidence>
<gene>
    <name evidence="3" type="ORF">D6D22_01678</name>
</gene>
<sequence>MTTSRNWPLLVILVFQLFCTNMLACALLATTTTDIVAVDPEVHEYKFPDAGWTLAPHKFDVYLGDNHTLEKHWECIGQELPVTVHFKAINKYRIEFITTGAVNSIEREGEILALIRSDPNFELVSQVFWTRLSLGPHFHDHLPDDNVDLPRAPIYDCSRHGSPETTRSSNVFPCRERTGRVH</sequence>
<evidence type="ECO:0000256" key="1">
    <source>
        <dbReference type="SAM" id="MobiDB-lite"/>
    </source>
</evidence>
<feature type="region of interest" description="Disordered" evidence="1">
    <location>
        <begin position="158"/>
        <end position="182"/>
    </location>
</feature>
<protein>
    <submittedName>
        <fullName evidence="3">Uncharacterized protein</fullName>
    </submittedName>
</protein>
<reference evidence="3 4" key="1">
    <citation type="submission" date="2018-10" db="EMBL/GenBank/DDBJ databases">
        <title>Fifty Aureobasidium pullulans genomes reveal a recombining polyextremotolerant generalist.</title>
        <authorList>
            <person name="Gostincar C."/>
            <person name="Turk M."/>
            <person name="Zajc J."/>
            <person name="Gunde-Cimerman N."/>
        </authorList>
    </citation>
    <scope>NUCLEOTIDE SEQUENCE [LARGE SCALE GENOMIC DNA]</scope>
    <source>
        <strain evidence="3 4">EXF-11013</strain>
    </source>
</reference>
<feature type="chain" id="PRO_5020553887" evidence="2">
    <location>
        <begin position="25"/>
        <end position="182"/>
    </location>
</feature>
<dbReference type="AlphaFoldDB" id="A0A4S8YFZ2"/>
<dbReference type="Proteomes" id="UP000310687">
    <property type="component" value="Unassembled WGS sequence"/>
</dbReference>